<feature type="compositionally biased region" description="Basic and acidic residues" evidence="22">
    <location>
        <begin position="1"/>
        <end position="19"/>
    </location>
</feature>
<keyword evidence="4" id="KW-0132">Cell division</keyword>
<dbReference type="Proteomes" id="UP000330807">
    <property type="component" value="Unassembled WGS sequence"/>
</dbReference>
<keyword evidence="3" id="KW-1003">Cell membrane</keyword>
<dbReference type="AlphaFoldDB" id="A0A5K1JI43"/>
<evidence type="ECO:0000256" key="21">
    <source>
        <dbReference type="ARBA" id="ARBA00049966"/>
    </source>
</evidence>
<dbReference type="NCBIfam" id="TIGR02614">
    <property type="entry name" value="ftsW"/>
    <property type="match status" value="1"/>
</dbReference>
<proteinExistence type="inferred from homology"/>
<feature type="transmembrane region" description="Helical" evidence="23">
    <location>
        <begin position="380"/>
        <end position="399"/>
    </location>
</feature>
<dbReference type="GO" id="GO:0008955">
    <property type="term" value="F:peptidoglycan glycosyltransferase activity"/>
    <property type="evidence" value="ECO:0007669"/>
    <property type="project" value="UniProtKB-EC"/>
</dbReference>
<feature type="region of interest" description="Disordered" evidence="22">
    <location>
        <begin position="439"/>
        <end position="506"/>
    </location>
</feature>
<keyword evidence="7 23" id="KW-0812">Transmembrane</keyword>
<evidence type="ECO:0000256" key="1">
    <source>
        <dbReference type="ARBA" id="ARBA00004651"/>
    </source>
</evidence>
<dbReference type="EC" id="2.4.99.28" evidence="19"/>
<dbReference type="GO" id="GO:0005886">
    <property type="term" value="C:plasma membrane"/>
    <property type="evidence" value="ECO:0007669"/>
    <property type="project" value="UniProtKB-SubCell"/>
</dbReference>
<evidence type="ECO:0000256" key="8">
    <source>
        <dbReference type="ARBA" id="ARBA00022960"/>
    </source>
</evidence>
<feature type="transmembrane region" description="Helical" evidence="23">
    <location>
        <begin position="228"/>
        <end position="246"/>
    </location>
</feature>
<feature type="region of interest" description="Disordered" evidence="22">
    <location>
        <begin position="1"/>
        <end position="32"/>
    </location>
</feature>
<evidence type="ECO:0000256" key="6">
    <source>
        <dbReference type="ARBA" id="ARBA00022679"/>
    </source>
</evidence>
<protein>
    <recommendedName>
        <fullName evidence="17">Probable peptidoglycan glycosyltransferase FtsW</fullName>
        <ecNumber evidence="19">2.4.99.28</ecNumber>
    </recommendedName>
    <alternativeName>
        <fullName evidence="18">Cell division protein FtsW</fullName>
    </alternativeName>
    <alternativeName>
        <fullName evidence="15">Cell wall polymerase</fullName>
    </alternativeName>
    <alternativeName>
        <fullName evidence="14">Peptidoglycan polymerase</fullName>
    </alternativeName>
</protein>
<feature type="transmembrane region" description="Helical" evidence="23">
    <location>
        <begin position="91"/>
        <end position="108"/>
    </location>
</feature>
<reference evidence="24 25" key="1">
    <citation type="submission" date="2019-10" db="EMBL/GenBank/DDBJ databases">
        <authorList>
            <person name="Wolf R A."/>
        </authorList>
    </citation>
    <scope>NUCLEOTIDE SEQUENCE [LARGE SCALE GENOMIC DNA]</scope>
    <source>
        <strain evidence="24">Collinsella_aerofaciens_AK_138A</strain>
    </source>
</reference>
<keyword evidence="12" id="KW-0131">Cell cycle</keyword>
<evidence type="ECO:0000256" key="14">
    <source>
        <dbReference type="ARBA" id="ARBA00032370"/>
    </source>
</evidence>
<gene>
    <name evidence="24" type="primary">ftsW</name>
    <name evidence="24" type="ORF">LMKDKBCB_01008</name>
</gene>
<dbReference type="PANTHER" id="PTHR30474:SF2">
    <property type="entry name" value="PEPTIDOGLYCAN GLYCOSYLTRANSFERASE FTSW-RELATED"/>
    <property type="match status" value="1"/>
</dbReference>
<evidence type="ECO:0000256" key="7">
    <source>
        <dbReference type="ARBA" id="ARBA00022692"/>
    </source>
</evidence>
<keyword evidence="9" id="KW-0573">Peptidoglycan synthesis</keyword>
<evidence type="ECO:0000256" key="2">
    <source>
        <dbReference type="ARBA" id="ARBA00004752"/>
    </source>
</evidence>
<keyword evidence="6 24" id="KW-0808">Transferase</keyword>
<dbReference type="Pfam" id="PF01098">
    <property type="entry name" value="FTSW_RODA_SPOVE"/>
    <property type="match status" value="1"/>
</dbReference>
<evidence type="ECO:0000256" key="23">
    <source>
        <dbReference type="SAM" id="Phobius"/>
    </source>
</evidence>
<dbReference type="InterPro" id="IPR013437">
    <property type="entry name" value="FtsW"/>
</dbReference>
<dbReference type="GO" id="GO:0051301">
    <property type="term" value="P:cell division"/>
    <property type="evidence" value="ECO:0007669"/>
    <property type="project" value="UniProtKB-KW"/>
</dbReference>
<dbReference type="GO" id="GO:0008360">
    <property type="term" value="P:regulation of cell shape"/>
    <property type="evidence" value="ECO:0007669"/>
    <property type="project" value="UniProtKB-KW"/>
</dbReference>
<feature type="transmembrane region" description="Helical" evidence="23">
    <location>
        <begin position="305"/>
        <end position="334"/>
    </location>
</feature>
<comment type="similarity">
    <text evidence="16">Belongs to the SEDS family. FtsW subfamily.</text>
</comment>
<evidence type="ECO:0000256" key="22">
    <source>
        <dbReference type="SAM" id="MobiDB-lite"/>
    </source>
</evidence>
<evidence type="ECO:0000313" key="24">
    <source>
        <dbReference type="EMBL" id="VWL88665.1"/>
    </source>
</evidence>
<keyword evidence="5 24" id="KW-0328">Glycosyltransferase</keyword>
<evidence type="ECO:0000256" key="4">
    <source>
        <dbReference type="ARBA" id="ARBA00022618"/>
    </source>
</evidence>
<dbReference type="PANTHER" id="PTHR30474">
    <property type="entry name" value="CELL CYCLE PROTEIN"/>
    <property type="match status" value="1"/>
</dbReference>
<dbReference type="InterPro" id="IPR001182">
    <property type="entry name" value="FtsW/RodA"/>
</dbReference>
<feature type="transmembrane region" description="Helical" evidence="23">
    <location>
        <begin position="346"/>
        <end position="368"/>
    </location>
</feature>
<accession>A0A5K1JI43</accession>
<feature type="transmembrane region" description="Helical" evidence="23">
    <location>
        <begin position="51"/>
        <end position="71"/>
    </location>
</feature>
<dbReference type="GO" id="GO:0009252">
    <property type="term" value="P:peptidoglycan biosynthetic process"/>
    <property type="evidence" value="ECO:0007669"/>
    <property type="project" value="UniProtKB-KW"/>
</dbReference>
<dbReference type="GO" id="GO:0015648">
    <property type="term" value="F:lipid-linked peptidoglycan transporter activity"/>
    <property type="evidence" value="ECO:0007669"/>
    <property type="project" value="TreeGrafter"/>
</dbReference>
<comment type="pathway">
    <text evidence="2">Cell wall biogenesis; peptidoglycan biosynthesis.</text>
</comment>
<evidence type="ECO:0000256" key="9">
    <source>
        <dbReference type="ARBA" id="ARBA00022984"/>
    </source>
</evidence>
<keyword evidence="10 23" id="KW-1133">Transmembrane helix</keyword>
<keyword evidence="13" id="KW-0961">Cell wall biogenesis/degradation</keyword>
<comment type="subcellular location">
    <subcellularLocation>
        <location evidence="1">Cell membrane</location>
        <topology evidence="1">Multi-pass membrane protein</topology>
    </subcellularLocation>
</comment>
<sequence>MREESPRSDMRRPDSDRASSLRSTPRSGRGGQTFGERYIAGVPARIMRPRLIFMACLFSLVCFGLLMVYSASSVEALHENGSATFFLSRQAAFAGVGVLAMVAIVRILPDSWFGEDVLRIFLIGMIGLLFLVFLVGSGSRGATRWLNIAGIQFQPSEFLKPFAIAYSAIMLDRIFSPGGNINEFLRKMGAYLGISLFLIFIQPDFGTVLIILLTLMCMALFAGLDPKYIVWTVVAGIAVIAIALIAEPYRMTRVEVAWNPWADEYGDGYQATLAIMAFASGGLFGRGIGNSTMKYSYLPEAHNDYILAIIGEEVGFIGTVLFFLVFAMLIYSAFRIAEQASDRRGALMASGSAVILAVQFLINALGILNVFPMTGKPLPFISYGGSSIIVSLMLAGLILRVSYESARRDEYDRRRESFAVMDESTAGMPHVRGYRSSRNDFTVLDGSATEPEARPRQRTAPQGRPQRPTPRNAYGGYNRIDLNSDPSARLRTDDQGPRVRRDYHDR</sequence>
<feature type="transmembrane region" description="Helical" evidence="23">
    <location>
        <begin position="196"/>
        <end position="222"/>
    </location>
</feature>
<comment type="catalytic activity">
    <reaction evidence="20">
        <text>[GlcNAc-(1-&gt;4)-Mur2Ac(oyl-L-Ala-gamma-D-Glu-L-Lys-D-Ala-D-Ala)](n)-di-trans,octa-cis-undecaprenyl diphosphate + beta-D-GlcNAc-(1-&gt;4)-Mur2Ac(oyl-L-Ala-gamma-D-Glu-L-Lys-D-Ala-D-Ala)-di-trans,octa-cis-undecaprenyl diphosphate = [GlcNAc-(1-&gt;4)-Mur2Ac(oyl-L-Ala-gamma-D-Glu-L-Lys-D-Ala-D-Ala)](n+1)-di-trans,octa-cis-undecaprenyl diphosphate + di-trans,octa-cis-undecaprenyl diphosphate + H(+)</text>
        <dbReference type="Rhea" id="RHEA:23708"/>
        <dbReference type="Rhea" id="RHEA-COMP:9602"/>
        <dbReference type="Rhea" id="RHEA-COMP:9603"/>
        <dbReference type="ChEBI" id="CHEBI:15378"/>
        <dbReference type="ChEBI" id="CHEBI:58405"/>
        <dbReference type="ChEBI" id="CHEBI:60033"/>
        <dbReference type="ChEBI" id="CHEBI:78435"/>
        <dbReference type="EC" id="2.4.99.28"/>
    </reaction>
</comment>
<evidence type="ECO:0000256" key="19">
    <source>
        <dbReference type="ARBA" id="ARBA00044770"/>
    </source>
</evidence>
<feature type="transmembrane region" description="Helical" evidence="23">
    <location>
        <begin position="267"/>
        <end position="285"/>
    </location>
</feature>
<evidence type="ECO:0000256" key="16">
    <source>
        <dbReference type="ARBA" id="ARBA00038053"/>
    </source>
</evidence>
<evidence type="ECO:0000256" key="11">
    <source>
        <dbReference type="ARBA" id="ARBA00023136"/>
    </source>
</evidence>
<comment type="function">
    <text evidence="21">Peptidoglycan polymerase that is essential for cell division.</text>
</comment>
<evidence type="ECO:0000256" key="10">
    <source>
        <dbReference type="ARBA" id="ARBA00022989"/>
    </source>
</evidence>
<keyword evidence="8" id="KW-0133">Cell shape</keyword>
<evidence type="ECO:0000256" key="13">
    <source>
        <dbReference type="ARBA" id="ARBA00023316"/>
    </source>
</evidence>
<evidence type="ECO:0000256" key="15">
    <source>
        <dbReference type="ARBA" id="ARBA00033270"/>
    </source>
</evidence>
<evidence type="ECO:0000256" key="12">
    <source>
        <dbReference type="ARBA" id="ARBA00023306"/>
    </source>
</evidence>
<dbReference type="GO" id="GO:0071555">
    <property type="term" value="P:cell wall organization"/>
    <property type="evidence" value="ECO:0007669"/>
    <property type="project" value="UniProtKB-KW"/>
</dbReference>
<name>A0A5K1JI43_9ACTN</name>
<evidence type="ECO:0000256" key="17">
    <source>
        <dbReference type="ARBA" id="ARBA00041185"/>
    </source>
</evidence>
<evidence type="ECO:0000256" key="3">
    <source>
        <dbReference type="ARBA" id="ARBA00022475"/>
    </source>
</evidence>
<evidence type="ECO:0000256" key="20">
    <source>
        <dbReference type="ARBA" id="ARBA00049902"/>
    </source>
</evidence>
<feature type="compositionally biased region" description="Basic and acidic residues" evidence="22">
    <location>
        <begin position="488"/>
        <end position="506"/>
    </location>
</feature>
<evidence type="ECO:0000256" key="5">
    <source>
        <dbReference type="ARBA" id="ARBA00022676"/>
    </source>
</evidence>
<dbReference type="EMBL" id="CABWIH010000022">
    <property type="protein sequence ID" value="VWL88665.1"/>
    <property type="molecule type" value="Genomic_DNA"/>
</dbReference>
<evidence type="ECO:0000256" key="18">
    <source>
        <dbReference type="ARBA" id="ARBA00041418"/>
    </source>
</evidence>
<keyword evidence="11 23" id="KW-0472">Membrane</keyword>
<feature type="transmembrane region" description="Helical" evidence="23">
    <location>
        <begin position="120"/>
        <end position="138"/>
    </location>
</feature>
<dbReference type="GO" id="GO:0032153">
    <property type="term" value="C:cell division site"/>
    <property type="evidence" value="ECO:0007669"/>
    <property type="project" value="TreeGrafter"/>
</dbReference>
<evidence type="ECO:0000313" key="25">
    <source>
        <dbReference type="Proteomes" id="UP000330807"/>
    </source>
</evidence>
<organism evidence="24 25">
    <name type="scientific">Collinsella aerofaciens</name>
    <dbReference type="NCBI Taxonomy" id="74426"/>
    <lineage>
        <taxon>Bacteria</taxon>
        <taxon>Bacillati</taxon>
        <taxon>Actinomycetota</taxon>
        <taxon>Coriobacteriia</taxon>
        <taxon>Coriobacteriales</taxon>
        <taxon>Coriobacteriaceae</taxon>
        <taxon>Collinsella</taxon>
    </lineage>
</organism>